<accession>A0ABC8KJD6</accession>
<comment type="caution">
    <text evidence="2">The sequence shown here is derived from an EMBL/GenBank/DDBJ whole genome shotgun (WGS) entry which is preliminary data.</text>
</comment>
<organism evidence="2 3">
    <name type="scientific">Eruca vesicaria subsp. sativa</name>
    <name type="common">Garden rocket</name>
    <name type="synonym">Eruca sativa</name>
    <dbReference type="NCBI Taxonomy" id="29727"/>
    <lineage>
        <taxon>Eukaryota</taxon>
        <taxon>Viridiplantae</taxon>
        <taxon>Streptophyta</taxon>
        <taxon>Embryophyta</taxon>
        <taxon>Tracheophyta</taxon>
        <taxon>Spermatophyta</taxon>
        <taxon>Magnoliopsida</taxon>
        <taxon>eudicotyledons</taxon>
        <taxon>Gunneridae</taxon>
        <taxon>Pentapetalae</taxon>
        <taxon>rosids</taxon>
        <taxon>malvids</taxon>
        <taxon>Brassicales</taxon>
        <taxon>Brassicaceae</taxon>
        <taxon>Brassiceae</taxon>
        <taxon>Eruca</taxon>
    </lineage>
</organism>
<name>A0ABC8KJD6_ERUVS</name>
<evidence type="ECO:0000256" key="1">
    <source>
        <dbReference type="SAM" id="MobiDB-lite"/>
    </source>
</evidence>
<sequence>MEKSFRRRGRELEASREKLDASERERARGCVRQEKLVAACVGRSSRIVGDGDELEVGRRWR</sequence>
<evidence type="ECO:0000313" key="3">
    <source>
        <dbReference type="Proteomes" id="UP001642260"/>
    </source>
</evidence>
<gene>
    <name evidence="2" type="ORF">ERUC_LOCUS22784</name>
</gene>
<dbReference type="Proteomes" id="UP001642260">
    <property type="component" value="Unassembled WGS sequence"/>
</dbReference>
<feature type="region of interest" description="Disordered" evidence="1">
    <location>
        <begin position="1"/>
        <end position="22"/>
    </location>
</feature>
<keyword evidence="3" id="KW-1185">Reference proteome</keyword>
<evidence type="ECO:0000313" key="2">
    <source>
        <dbReference type="EMBL" id="CAH8357029.1"/>
    </source>
</evidence>
<reference evidence="2 3" key="1">
    <citation type="submission" date="2022-03" db="EMBL/GenBank/DDBJ databases">
        <authorList>
            <person name="Macdonald S."/>
            <person name="Ahmed S."/>
            <person name="Newling K."/>
        </authorList>
    </citation>
    <scope>NUCLEOTIDE SEQUENCE [LARGE SCALE GENOMIC DNA]</scope>
</reference>
<dbReference type="EMBL" id="CAKOAT010226265">
    <property type="protein sequence ID" value="CAH8357029.1"/>
    <property type="molecule type" value="Genomic_DNA"/>
</dbReference>
<protein>
    <submittedName>
        <fullName evidence="2">Uncharacterized protein</fullName>
    </submittedName>
</protein>
<dbReference type="AlphaFoldDB" id="A0ABC8KJD6"/>
<proteinExistence type="predicted"/>